<evidence type="ECO:0000256" key="1">
    <source>
        <dbReference type="PROSITE-ProRule" id="PRU00221"/>
    </source>
</evidence>
<sequence length="319" mass="35720">MSAPFFEIDFKEKIEHVSVSPFEWSQNLIALAFRNKIVVGIIKFQEDFDDIEQEVEFEPIEEFYNGQRVHALCWSPNASLNKIPKQIEICSANNDFSLRILASDVATKRHIRREIEGHSDYINDCGYDLEGDYLASVSDDLTCKLWSVNQEFHLLNTFQLTSPGMCLSWRHEDPGKLLVGEKKGIIRLYNVLTLQSLNCVICCSVPLTGISWSLNSKMIVILAGGELLVTNINSVSHPMESKMIHPGGGYKVALSSSNDNYVATAGRPGNTLKIIHVKNKQAVVSANLEIFGGFGWHYRLPCLCVGNNNKLAIFKIPAK</sequence>
<dbReference type="Gene3D" id="2.130.10.10">
    <property type="entry name" value="YVTN repeat-like/Quinoprotein amine dehydrogenase"/>
    <property type="match status" value="1"/>
</dbReference>
<dbReference type="GO" id="GO:0031080">
    <property type="term" value="C:nuclear pore outer ring"/>
    <property type="evidence" value="ECO:0007669"/>
    <property type="project" value="InterPro"/>
</dbReference>
<dbReference type="PROSITE" id="PS50294">
    <property type="entry name" value="WD_REPEATS_REGION"/>
    <property type="match status" value="1"/>
</dbReference>
<dbReference type="SUPFAM" id="SSF50978">
    <property type="entry name" value="WD40 repeat-like"/>
    <property type="match status" value="1"/>
</dbReference>
<evidence type="ECO:0008006" key="3">
    <source>
        <dbReference type="Google" id="ProtNLM"/>
    </source>
</evidence>
<dbReference type="InterPro" id="IPR001680">
    <property type="entry name" value="WD40_rpt"/>
</dbReference>
<organism evidence="2">
    <name type="scientific">Menopon gallinae</name>
    <name type="common">poultry shaft louse</name>
    <dbReference type="NCBI Taxonomy" id="328185"/>
    <lineage>
        <taxon>Eukaryota</taxon>
        <taxon>Metazoa</taxon>
        <taxon>Ecdysozoa</taxon>
        <taxon>Arthropoda</taxon>
        <taxon>Hexapoda</taxon>
        <taxon>Insecta</taxon>
        <taxon>Pterygota</taxon>
        <taxon>Neoptera</taxon>
        <taxon>Paraneoptera</taxon>
        <taxon>Psocodea</taxon>
        <taxon>Troctomorpha</taxon>
        <taxon>Phthiraptera</taxon>
        <taxon>Amblycera</taxon>
        <taxon>Menoponidae</taxon>
        <taxon>Menopon</taxon>
    </lineage>
</organism>
<dbReference type="PROSITE" id="PS50082">
    <property type="entry name" value="WD_REPEATS_2"/>
    <property type="match status" value="1"/>
</dbReference>
<accession>A0AAW2HEK4</accession>
<dbReference type="AlphaFoldDB" id="A0AAW2HEK4"/>
<gene>
    <name evidence="2" type="ORF">PYX00_010195</name>
</gene>
<dbReference type="InterPro" id="IPR037626">
    <property type="entry name" value="NUP37"/>
</dbReference>
<protein>
    <recommendedName>
        <fullName evidence="3">Nucleoporin Nup37</fullName>
    </recommendedName>
</protein>
<dbReference type="EMBL" id="JARGDH010000005">
    <property type="protein sequence ID" value="KAL0268134.1"/>
    <property type="molecule type" value="Genomic_DNA"/>
</dbReference>
<comment type="caution">
    <text evidence="2">The sequence shown here is derived from an EMBL/GenBank/DDBJ whole genome shotgun (WGS) entry which is preliminary data.</text>
</comment>
<feature type="repeat" description="WD" evidence="1">
    <location>
        <begin position="115"/>
        <end position="149"/>
    </location>
</feature>
<dbReference type="InterPro" id="IPR036322">
    <property type="entry name" value="WD40_repeat_dom_sf"/>
</dbReference>
<dbReference type="InterPro" id="IPR015943">
    <property type="entry name" value="WD40/YVTN_repeat-like_dom_sf"/>
</dbReference>
<dbReference type="Pfam" id="PF00400">
    <property type="entry name" value="WD40"/>
    <property type="match status" value="1"/>
</dbReference>
<dbReference type="PANTHER" id="PTHR22806:SF0">
    <property type="entry name" value="NUCLEOPORIN NUP37"/>
    <property type="match status" value="1"/>
</dbReference>
<reference evidence="2" key="1">
    <citation type="journal article" date="2024" name="Gigascience">
        <title>Chromosome-level genome of the poultry shaft louse Menopon gallinae provides insight into the host-switching and adaptive evolution of parasitic lice.</title>
        <authorList>
            <person name="Xu Y."/>
            <person name="Ma L."/>
            <person name="Liu S."/>
            <person name="Liang Y."/>
            <person name="Liu Q."/>
            <person name="He Z."/>
            <person name="Tian L."/>
            <person name="Duan Y."/>
            <person name="Cai W."/>
            <person name="Li H."/>
            <person name="Song F."/>
        </authorList>
    </citation>
    <scope>NUCLEOTIDE SEQUENCE</scope>
    <source>
        <strain evidence="2">Cailab_2023a</strain>
    </source>
</reference>
<dbReference type="SMART" id="SM00320">
    <property type="entry name" value="WD40"/>
    <property type="match status" value="4"/>
</dbReference>
<dbReference type="PANTHER" id="PTHR22806">
    <property type="entry name" value="NUCLEOPORIN NUP37 P37 -RELATED"/>
    <property type="match status" value="1"/>
</dbReference>
<name>A0AAW2HEK4_9NEOP</name>
<keyword evidence="1" id="KW-0853">WD repeat</keyword>
<evidence type="ECO:0000313" key="2">
    <source>
        <dbReference type="EMBL" id="KAL0268134.1"/>
    </source>
</evidence>
<proteinExistence type="predicted"/>